<accession>A0A6A6M0Q6</accession>
<comment type="caution">
    <text evidence="1">The sequence shown here is derived from an EMBL/GenBank/DDBJ whole genome shotgun (WGS) entry which is preliminary data.</text>
</comment>
<dbReference type="Proteomes" id="UP000467840">
    <property type="component" value="Chromosome 9"/>
</dbReference>
<proteinExistence type="predicted"/>
<protein>
    <submittedName>
        <fullName evidence="1">Uncharacterized protein</fullName>
    </submittedName>
</protein>
<evidence type="ECO:0000313" key="2">
    <source>
        <dbReference type="Proteomes" id="UP000467840"/>
    </source>
</evidence>
<evidence type="ECO:0000313" key="1">
    <source>
        <dbReference type="EMBL" id="KAF2306098.1"/>
    </source>
</evidence>
<dbReference type="EMBL" id="JAAGAX010000008">
    <property type="protein sequence ID" value="KAF2306098.1"/>
    <property type="molecule type" value="Genomic_DNA"/>
</dbReference>
<reference evidence="1 2" key="1">
    <citation type="journal article" date="2020" name="Mol. Plant">
        <title>The Chromosome-Based Rubber Tree Genome Provides New Insights into Spurge Genome Evolution and Rubber Biosynthesis.</title>
        <authorList>
            <person name="Liu J."/>
            <person name="Shi C."/>
            <person name="Shi C.C."/>
            <person name="Li W."/>
            <person name="Zhang Q.J."/>
            <person name="Zhang Y."/>
            <person name="Li K."/>
            <person name="Lu H.F."/>
            <person name="Shi C."/>
            <person name="Zhu S.T."/>
            <person name="Xiao Z.Y."/>
            <person name="Nan H."/>
            <person name="Yue Y."/>
            <person name="Zhu X.G."/>
            <person name="Wu Y."/>
            <person name="Hong X.N."/>
            <person name="Fan G.Y."/>
            <person name="Tong Y."/>
            <person name="Zhang D."/>
            <person name="Mao C.L."/>
            <person name="Liu Y.L."/>
            <person name="Hao S.J."/>
            <person name="Liu W.Q."/>
            <person name="Lv M.Q."/>
            <person name="Zhang H.B."/>
            <person name="Liu Y."/>
            <person name="Hu-Tang G.R."/>
            <person name="Wang J.P."/>
            <person name="Wang J.H."/>
            <person name="Sun Y.H."/>
            <person name="Ni S.B."/>
            <person name="Chen W.B."/>
            <person name="Zhang X.C."/>
            <person name="Jiao Y.N."/>
            <person name="Eichler E.E."/>
            <person name="Li G.H."/>
            <person name="Liu X."/>
            <person name="Gao L.Z."/>
        </authorList>
    </citation>
    <scope>NUCLEOTIDE SEQUENCE [LARGE SCALE GENOMIC DNA]</scope>
    <source>
        <strain evidence="2">cv. GT1</strain>
        <tissue evidence="1">Leaf</tissue>
    </source>
</reference>
<sequence>MKRQLLQAFTGILEIQYYTEEFALNYGMATTKTFEGTKKKLREEMYQKYVADFERLSNMDSQIKSLESQNILLGS</sequence>
<gene>
    <name evidence="1" type="ORF">GH714_012491</name>
</gene>
<keyword evidence="2" id="KW-1185">Reference proteome</keyword>
<organism evidence="1 2">
    <name type="scientific">Hevea brasiliensis</name>
    <name type="common">Para rubber tree</name>
    <name type="synonym">Siphonia brasiliensis</name>
    <dbReference type="NCBI Taxonomy" id="3981"/>
    <lineage>
        <taxon>Eukaryota</taxon>
        <taxon>Viridiplantae</taxon>
        <taxon>Streptophyta</taxon>
        <taxon>Embryophyta</taxon>
        <taxon>Tracheophyta</taxon>
        <taxon>Spermatophyta</taxon>
        <taxon>Magnoliopsida</taxon>
        <taxon>eudicotyledons</taxon>
        <taxon>Gunneridae</taxon>
        <taxon>Pentapetalae</taxon>
        <taxon>rosids</taxon>
        <taxon>fabids</taxon>
        <taxon>Malpighiales</taxon>
        <taxon>Euphorbiaceae</taxon>
        <taxon>Crotonoideae</taxon>
        <taxon>Micrandreae</taxon>
        <taxon>Hevea</taxon>
    </lineage>
</organism>
<dbReference type="AlphaFoldDB" id="A0A6A6M0Q6"/>
<name>A0A6A6M0Q6_HEVBR</name>